<dbReference type="SUPFAM" id="SSF53756">
    <property type="entry name" value="UDP-Glycosyltransferase/glycogen phosphorylase"/>
    <property type="match status" value="1"/>
</dbReference>
<dbReference type="Proteomes" id="UP001596023">
    <property type="component" value="Unassembled WGS sequence"/>
</dbReference>
<reference evidence="7" key="1">
    <citation type="journal article" date="2019" name="Int. J. Syst. Evol. Microbiol.">
        <title>The Global Catalogue of Microorganisms (GCM) 10K type strain sequencing project: providing services to taxonomists for standard genome sequencing and annotation.</title>
        <authorList>
            <consortium name="The Broad Institute Genomics Platform"/>
            <consortium name="The Broad Institute Genome Sequencing Center for Infectious Disease"/>
            <person name="Wu L."/>
            <person name="Ma J."/>
        </authorList>
    </citation>
    <scope>NUCLEOTIDE SEQUENCE [LARGE SCALE GENOMIC DNA]</scope>
    <source>
        <strain evidence="7">CCUG 66188</strain>
    </source>
</reference>
<keyword evidence="2 6" id="KW-0328">Glycosyltransferase</keyword>
<evidence type="ECO:0000256" key="1">
    <source>
        <dbReference type="ARBA" id="ARBA00009481"/>
    </source>
</evidence>
<sequence>MKINLALISPNQNAYSETFIQNHKKYFDANVKFYYGGYLPVFLEEEALLGLNKKERIIRYIKEKILRKKPEYTEKEKALINSFRKHEINIVYAEYGPSGVAVMKVCKKLELPLIVNFHGYDASVTDILKEYKDLYPEMFQYASKIIAVSKYMYSRLLSLGCPPEKLEYITYGPEDIFFDQTPAYTENAFLAVGRFVDKKAPYYTILAFKKVVEKYPDAKLYIAGEGPLFNACINLSHYLKIHSNVRFLGKCKHEDLMPYYAKVKGYVQHSVTASNGDMEGTPVAILEASAAALPVVSTIHAGIPDVIIDGETGLLVKEHDVEEMAEKMIWILENPQQAVKMGETGRKNIMENFSMNMHLKKLNTLIEQVCNKNCNA</sequence>
<dbReference type="Pfam" id="PF00534">
    <property type="entry name" value="Glycos_transf_1"/>
    <property type="match status" value="1"/>
</dbReference>
<feature type="domain" description="Glycosyltransferase subfamily 4-like N-terminal" evidence="5">
    <location>
        <begin position="76"/>
        <end position="169"/>
    </location>
</feature>
<accession>A0ABV9KT49</accession>
<evidence type="ECO:0000313" key="6">
    <source>
        <dbReference type="EMBL" id="MFC4673218.1"/>
    </source>
</evidence>
<evidence type="ECO:0000256" key="2">
    <source>
        <dbReference type="ARBA" id="ARBA00022676"/>
    </source>
</evidence>
<dbReference type="GO" id="GO:0016757">
    <property type="term" value="F:glycosyltransferase activity"/>
    <property type="evidence" value="ECO:0007669"/>
    <property type="project" value="UniProtKB-KW"/>
</dbReference>
<dbReference type="PANTHER" id="PTHR12526:SF640">
    <property type="entry name" value="COLANIC ACID BIOSYNTHESIS GLYCOSYLTRANSFERASE WCAL-RELATED"/>
    <property type="match status" value="1"/>
</dbReference>
<organism evidence="6 7">
    <name type="scientific">Dysgonomonas termitidis</name>
    <dbReference type="NCBI Taxonomy" id="1516126"/>
    <lineage>
        <taxon>Bacteria</taxon>
        <taxon>Pseudomonadati</taxon>
        <taxon>Bacteroidota</taxon>
        <taxon>Bacteroidia</taxon>
        <taxon>Bacteroidales</taxon>
        <taxon>Dysgonomonadaceae</taxon>
        <taxon>Dysgonomonas</taxon>
    </lineage>
</organism>
<dbReference type="EC" id="2.4.-.-" evidence="6"/>
<comment type="similarity">
    <text evidence="1">Belongs to the glycosyltransferase group 1 family. Glycosyltransferase 4 subfamily.</text>
</comment>
<name>A0ABV9KT49_9BACT</name>
<feature type="domain" description="Glycosyl transferase family 1" evidence="4">
    <location>
        <begin position="176"/>
        <end position="347"/>
    </location>
</feature>
<dbReference type="Gene3D" id="3.40.50.2000">
    <property type="entry name" value="Glycogen Phosphorylase B"/>
    <property type="match status" value="2"/>
</dbReference>
<evidence type="ECO:0000259" key="4">
    <source>
        <dbReference type="Pfam" id="PF00534"/>
    </source>
</evidence>
<dbReference type="InterPro" id="IPR028098">
    <property type="entry name" value="Glyco_trans_4-like_N"/>
</dbReference>
<dbReference type="Pfam" id="PF13439">
    <property type="entry name" value="Glyco_transf_4"/>
    <property type="match status" value="1"/>
</dbReference>
<evidence type="ECO:0000313" key="7">
    <source>
        <dbReference type="Proteomes" id="UP001596023"/>
    </source>
</evidence>
<proteinExistence type="inferred from homology"/>
<gene>
    <name evidence="6" type="ORF">ACFO6W_05905</name>
</gene>
<protein>
    <submittedName>
        <fullName evidence="6">Glycosyltransferase</fullName>
        <ecNumber evidence="6">2.4.-.-</ecNumber>
    </submittedName>
</protein>
<comment type="caution">
    <text evidence="6">The sequence shown here is derived from an EMBL/GenBank/DDBJ whole genome shotgun (WGS) entry which is preliminary data.</text>
</comment>
<dbReference type="EMBL" id="JBHSGN010000050">
    <property type="protein sequence ID" value="MFC4673218.1"/>
    <property type="molecule type" value="Genomic_DNA"/>
</dbReference>
<evidence type="ECO:0000259" key="5">
    <source>
        <dbReference type="Pfam" id="PF13439"/>
    </source>
</evidence>
<dbReference type="PANTHER" id="PTHR12526">
    <property type="entry name" value="GLYCOSYLTRANSFERASE"/>
    <property type="match status" value="1"/>
</dbReference>
<evidence type="ECO:0000256" key="3">
    <source>
        <dbReference type="ARBA" id="ARBA00022679"/>
    </source>
</evidence>
<dbReference type="InterPro" id="IPR001296">
    <property type="entry name" value="Glyco_trans_1"/>
</dbReference>
<keyword evidence="7" id="KW-1185">Reference proteome</keyword>
<dbReference type="RefSeq" id="WP_379994456.1">
    <property type="nucleotide sequence ID" value="NZ_JBHSGN010000050.1"/>
</dbReference>
<keyword evidence="3 6" id="KW-0808">Transferase</keyword>